<gene>
    <name evidence="1" type="ORF">V8G57_19160</name>
</gene>
<accession>A0ABU9PZS4</accession>
<dbReference type="Proteomes" id="UP001495910">
    <property type="component" value="Unassembled WGS sequence"/>
</dbReference>
<evidence type="ECO:0000313" key="1">
    <source>
        <dbReference type="EMBL" id="MEM4989514.1"/>
    </source>
</evidence>
<reference evidence="1 2" key="1">
    <citation type="submission" date="2024-02" db="EMBL/GenBank/DDBJ databases">
        <title>Draft genome sequence of Collimonas sp. strain H4R21, an effective mineral-weathering bacterial strain isolated from the beech rhizosphere.</title>
        <authorList>
            <person name="Morin E."/>
            <person name="Uroz S."/>
            <person name="Leveau J.H.J."/>
            <person name="Kumar R."/>
            <person name="Rey M.W."/>
            <person name="Pham J."/>
        </authorList>
    </citation>
    <scope>NUCLEOTIDE SEQUENCE [LARGE SCALE GENOMIC DNA]</scope>
    <source>
        <strain evidence="1 2">H4R21</strain>
    </source>
</reference>
<sequence length="134" mass="14989">MNFLFRLFKKKPAPPVVPLGKRPESSIVPQLNVVEFNDEQVTRTTADGIRETLLWSELQEISIITTDGGPYVDDVFWELRGTSHGCLVPSEAEGIKELLSKLQELPGFNNEAVIQAMGSTDNARFLCWQREPGS</sequence>
<dbReference type="RefSeq" id="WP_342830708.1">
    <property type="nucleotide sequence ID" value="NZ_JBANDC010000015.1"/>
</dbReference>
<proteinExistence type="predicted"/>
<evidence type="ECO:0000313" key="2">
    <source>
        <dbReference type="Proteomes" id="UP001495910"/>
    </source>
</evidence>
<name>A0ABU9PZS4_9BURK</name>
<keyword evidence="2" id="KW-1185">Reference proteome</keyword>
<protein>
    <submittedName>
        <fullName evidence="1">Uncharacterized protein</fullName>
    </submittedName>
</protein>
<comment type="caution">
    <text evidence="1">The sequence shown here is derived from an EMBL/GenBank/DDBJ whole genome shotgun (WGS) entry which is preliminary data.</text>
</comment>
<dbReference type="EMBL" id="JBANDC010000015">
    <property type="protein sequence ID" value="MEM4989514.1"/>
    <property type="molecule type" value="Genomic_DNA"/>
</dbReference>
<organism evidence="1 2">
    <name type="scientific">Collimonas rhizosphaerae</name>
    <dbReference type="NCBI Taxonomy" id="3126357"/>
    <lineage>
        <taxon>Bacteria</taxon>
        <taxon>Pseudomonadati</taxon>
        <taxon>Pseudomonadota</taxon>
        <taxon>Betaproteobacteria</taxon>
        <taxon>Burkholderiales</taxon>
        <taxon>Oxalobacteraceae</taxon>
        <taxon>Collimonas</taxon>
    </lineage>
</organism>